<feature type="transmembrane region" description="Helical" evidence="8">
    <location>
        <begin position="65"/>
        <end position="86"/>
    </location>
</feature>
<dbReference type="EMBL" id="JBHTKA010000007">
    <property type="protein sequence ID" value="MFD1001027.1"/>
    <property type="molecule type" value="Genomic_DNA"/>
</dbReference>
<keyword evidence="5 8" id="KW-0812">Transmembrane</keyword>
<feature type="transmembrane region" description="Helical" evidence="8">
    <location>
        <begin position="35"/>
        <end position="53"/>
    </location>
</feature>
<reference evidence="10" key="1">
    <citation type="journal article" date="2019" name="Int. J. Syst. Evol. Microbiol.">
        <title>The Global Catalogue of Microorganisms (GCM) 10K type strain sequencing project: providing services to taxonomists for standard genome sequencing and annotation.</title>
        <authorList>
            <consortium name="The Broad Institute Genomics Platform"/>
            <consortium name="The Broad Institute Genome Sequencing Center for Infectious Disease"/>
            <person name="Wu L."/>
            <person name="Ma J."/>
        </authorList>
    </citation>
    <scope>NUCLEOTIDE SEQUENCE [LARGE SCALE GENOMIC DNA]</scope>
    <source>
        <strain evidence="10">CCUG 58938</strain>
    </source>
</reference>
<evidence type="ECO:0000313" key="10">
    <source>
        <dbReference type="Proteomes" id="UP001597112"/>
    </source>
</evidence>
<organism evidence="9 10">
    <name type="scientific">Ohtaekwangia kribbensis</name>
    <dbReference type="NCBI Taxonomy" id="688913"/>
    <lineage>
        <taxon>Bacteria</taxon>
        <taxon>Pseudomonadati</taxon>
        <taxon>Bacteroidota</taxon>
        <taxon>Cytophagia</taxon>
        <taxon>Cytophagales</taxon>
        <taxon>Fulvivirgaceae</taxon>
        <taxon>Ohtaekwangia</taxon>
    </lineage>
</organism>
<evidence type="ECO:0000256" key="2">
    <source>
        <dbReference type="ARBA" id="ARBA00009773"/>
    </source>
</evidence>
<evidence type="ECO:0000256" key="4">
    <source>
        <dbReference type="ARBA" id="ARBA00022475"/>
    </source>
</evidence>
<proteinExistence type="inferred from homology"/>
<keyword evidence="7 8" id="KW-0472">Membrane</keyword>
<dbReference type="InterPro" id="IPR002549">
    <property type="entry name" value="AI-2E-like"/>
</dbReference>
<dbReference type="RefSeq" id="WP_377580479.1">
    <property type="nucleotide sequence ID" value="NZ_JBHTKA010000007.1"/>
</dbReference>
<evidence type="ECO:0000256" key="8">
    <source>
        <dbReference type="SAM" id="Phobius"/>
    </source>
</evidence>
<feature type="transmembrane region" description="Helical" evidence="8">
    <location>
        <begin position="12"/>
        <end position="29"/>
    </location>
</feature>
<comment type="caution">
    <text evidence="9">The sequence shown here is derived from an EMBL/GenBank/DDBJ whole genome shotgun (WGS) entry which is preliminary data.</text>
</comment>
<feature type="transmembrane region" description="Helical" evidence="8">
    <location>
        <begin position="225"/>
        <end position="248"/>
    </location>
</feature>
<sequence length="373" mass="40944">MADSIQKPFDRLDYTYKLLVVIALTIVAIVLAQDIVVPFAFAGILSIVMLPVVKKLEERRVGTALSITIVLLTTVTILGVFIWLIVNQVIGLINDLPNLQVQFETFVDQMSRTLRRDFGISTAEQKNMVSEMMKSISTYLGGILISTTNTISTLVQIPIYIFLFLIYREKFRLFFISFLKSEELVWKKDVERVIQGYISGLFLVTLIIAALNTIGLLALGIEHAIFFGILSGILTIIPYVGIIIGALFPIIMALITKDSIWYAIGVVIVFSVVQFLEGNFITPRITGSKVSINALAAIIALLIGGKLLGIAGMILAVPGIGLLKILLSHTNRLKPFVILLEDTDGKAAPPETTADVVVDQIEREGEEPPKASL</sequence>
<evidence type="ECO:0000256" key="3">
    <source>
        <dbReference type="ARBA" id="ARBA00022448"/>
    </source>
</evidence>
<evidence type="ECO:0000256" key="7">
    <source>
        <dbReference type="ARBA" id="ARBA00023136"/>
    </source>
</evidence>
<gene>
    <name evidence="9" type="ORF">ACFQ21_16995</name>
</gene>
<dbReference type="PANTHER" id="PTHR21716">
    <property type="entry name" value="TRANSMEMBRANE PROTEIN"/>
    <property type="match status" value="1"/>
</dbReference>
<evidence type="ECO:0000256" key="6">
    <source>
        <dbReference type="ARBA" id="ARBA00022989"/>
    </source>
</evidence>
<evidence type="ECO:0000313" key="9">
    <source>
        <dbReference type="EMBL" id="MFD1001027.1"/>
    </source>
</evidence>
<evidence type="ECO:0000256" key="5">
    <source>
        <dbReference type="ARBA" id="ARBA00022692"/>
    </source>
</evidence>
<protein>
    <submittedName>
        <fullName evidence="9">AI-2E family transporter</fullName>
    </submittedName>
</protein>
<name>A0ABW3K435_9BACT</name>
<feature type="transmembrane region" description="Helical" evidence="8">
    <location>
        <begin position="139"/>
        <end position="167"/>
    </location>
</feature>
<dbReference type="Pfam" id="PF01594">
    <property type="entry name" value="AI-2E_transport"/>
    <property type="match status" value="1"/>
</dbReference>
<keyword evidence="6 8" id="KW-1133">Transmembrane helix</keyword>
<feature type="transmembrane region" description="Helical" evidence="8">
    <location>
        <begin position="260"/>
        <end position="282"/>
    </location>
</feature>
<keyword evidence="3" id="KW-0813">Transport</keyword>
<comment type="similarity">
    <text evidence="2">Belongs to the autoinducer-2 exporter (AI-2E) (TC 2.A.86) family.</text>
</comment>
<evidence type="ECO:0000256" key="1">
    <source>
        <dbReference type="ARBA" id="ARBA00004651"/>
    </source>
</evidence>
<dbReference type="PANTHER" id="PTHR21716:SF53">
    <property type="entry name" value="PERMEASE PERM-RELATED"/>
    <property type="match status" value="1"/>
</dbReference>
<keyword evidence="10" id="KW-1185">Reference proteome</keyword>
<keyword evidence="4" id="KW-1003">Cell membrane</keyword>
<feature type="transmembrane region" description="Helical" evidence="8">
    <location>
        <begin position="197"/>
        <end position="219"/>
    </location>
</feature>
<comment type="subcellular location">
    <subcellularLocation>
        <location evidence="1">Cell membrane</location>
        <topology evidence="1">Multi-pass membrane protein</topology>
    </subcellularLocation>
</comment>
<accession>A0ABW3K435</accession>
<dbReference type="Proteomes" id="UP001597112">
    <property type="component" value="Unassembled WGS sequence"/>
</dbReference>
<feature type="transmembrane region" description="Helical" evidence="8">
    <location>
        <begin position="294"/>
        <end position="327"/>
    </location>
</feature>